<dbReference type="NCBIfam" id="TIGR00532">
    <property type="entry name" value="HMG_CoA_R_NAD"/>
    <property type="match status" value="1"/>
</dbReference>
<dbReference type="EC" id="1.1.1.88" evidence="3"/>
<dbReference type="InterPro" id="IPR023074">
    <property type="entry name" value="HMG_CoA_Rdtase_cat_sf"/>
</dbReference>
<dbReference type="SUPFAM" id="SSF56542">
    <property type="entry name" value="Substrate-binding domain of HMG-CoA reductase"/>
    <property type="match status" value="1"/>
</dbReference>
<dbReference type="InterPro" id="IPR004553">
    <property type="entry name" value="HMG_CoA_Rdtase_bac-typ"/>
</dbReference>
<dbReference type="PANTHER" id="PTHR10572">
    <property type="entry name" value="3-HYDROXY-3-METHYLGLUTARYL-COENZYME A REDUCTASE"/>
    <property type="match status" value="1"/>
</dbReference>
<dbReference type="PRINTS" id="PR00071">
    <property type="entry name" value="HMGCOARDTASE"/>
</dbReference>
<dbReference type="Pfam" id="PF00368">
    <property type="entry name" value="HMG-CoA_red"/>
    <property type="match status" value="1"/>
</dbReference>
<keyword evidence="2 3" id="KW-0560">Oxidoreductase</keyword>
<dbReference type="AlphaFoldDB" id="A0A4V2RFZ7"/>
<protein>
    <recommendedName>
        <fullName evidence="3">3-hydroxy-3-methylglutaryl coenzyme A reductase</fullName>
        <shortName evidence="3">HMG-CoA reductase</shortName>
        <ecNumber evidence="3">1.1.1.88</ecNumber>
    </recommendedName>
</protein>
<dbReference type="InterPro" id="IPR009023">
    <property type="entry name" value="HMG_CoA_Rdtase_NAD(P)-bd_sf"/>
</dbReference>
<organism evidence="4 5">
    <name type="scientific">Shinella granuli</name>
    <dbReference type="NCBI Taxonomy" id="323621"/>
    <lineage>
        <taxon>Bacteria</taxon>
        <taxon>Pseudomonadati</taxon>
        <taxon>Pseudomonadota</taxon>
        <taxon>Alphaproteobacteria</taxon>
        <taxon>Hyphomicrobiales</taxon>
        <taxon>Rhizobiaceae</taxon>
        <taxon>Shinella</taxon>
    </lineage>
</organism>
<dbReference type="PROSITE" id="PS01192">
    <property type="entry name" value="HMG_COA_REDUCTASE_3"/>
    <property type="match status" value="1"/>
</dbReference>
<dbReference type="Gene3D" id="1.10.8.660">
    <property type="match status" value="1"/>
</dbReference>
<dbReference type="PANTHER" id="PTHR10572:SF24">
    <property type="entry name" value="3-HYDROXY-3-METHYLGLUTARYL-COENZYME A REDUCTASE"/>
    <property type="match status" value="1"/>
</dbReference>
<dbReference type="PROSITE" id="PS00318">
    <property type="entry name" value="HMG_COA_REDUCTASE_2"/>
    <property type="match status" value="1"/>
</dbReference>
<evidence type="ECO:0000256" key="1">
    <source>
        <dbReference type="ARBA" id="ARBA00007661"/>
    </source>
</evidence>
<dbReference type="GO" id="GO:0004420">
    <property type="term" value="F:hydroxymethylglutaryl-CoA reductase (NADPH) activity"/>
    <property type="evidence" value="ECO:0007669"/>
    <property type="project" value="InterPro"/>
</dbReference>
<dbReference type="GO" id="GO:0015936">
    <property type="term" value="P:coenzyme A metabolic process"/>
    <property type="evidence" value="ECO:0007669"/>
    <property type="project" value="InterPro"/>
</dbReference>
<sequence>MVERKQSRTHPGVNSRLENLRNLSPAERLDRVADVVPLDACDKQAIGGGGLPSALANGMIENVIGTFTLPLGIATNFTINGRDYLIPMSVEEPSVVAAASYMARIVRACGGFRTSSTAPVMRAQVQVLGVGDPHGARMRILREREAIIAAANARDKVLVSLGGGCKDVEVHVFEETPVGPMLVVHLIVDVRDAMGANTVNTMAESVAPMIEDITGAVVRLRILSNFADLRLARAMVAVTPDALKTEDHEGGQVARGIVEASAFAAVDPYRAATHNKGIMNGVDAVVVATGNDWRAVEAGAHAWASRSGRYRSLTNWEIDAKGNLVGTLEMPMALGLVGGATRTHPGARAALKILGVESAQELAEVTVAVGLAQNMAALRALASEGIQKGHMALHARNIAIVAGASGDEIGTVAAALAAAHDVRVDRARELLETMRNGGASN</sequence>
<dbReference type="PROSITE" id="PS50065">
    <property type="entry name" value="HMG_COA_REDUCTASE_4"/>
    <property type="match status" value="1"/>
</dbReference>
<evidence type="ECO:0000256" key="2">
    <source>
        <dbReference type="ARBA" id="ARBA00023002"/>
    </source>
</evidence>
<dbReference type="UniPathway" id="UPA00257">
    <property type="reaction ID" value="UER00367"/>
</dbReference>
<evidence type="ECO:0000256" key="3">
    <source>
        <dbReference type="RuleBase" id="RU361219"/>
    </source>
</evidence>
<keyword evidence="3" id="KW-0520">NAD</keyword>
<dbReference type="InterPro" id="IPR002202">
    <property type="entry name" value="HMG_CoA_Rdtase"/>
</dbReference>
<dbReference type="Gene3D" id="3.90.770.10">
    <property type="entry name" value="3-hydroxy-3-methylglutaryl-coenzyme A Reductase, Chain A, domain 2"/>
    <property type="match status" value="2"/>
</dbReference>
<dbReference type="CDD" id="cd00644">
    <property type="entry name" value="HMG-CoA_reductase_classII"/>
    <property type="match status" value="1"/>
</dbReference>
<dbReference type="EMBL" id="SLVX01000034">
    <property type="protein sequence ID" value="TCN34520.1"/>
    <property type="molecule type" value="Genomic_DNA"/>
</dbReference>
<evidence type="ECO:0000313" key="5">
    <source>
        <dbReference type="Proteomes" id="UP000295351"/>
    </source>
</evidence>
<proteinExistence type="inferred from homology"/>
<comment type="pathway">
    <text evidence="3">Metabolic intermediate metabolism; (R)-mevalonate degradation; (S)-3-hydroxy-3-methylglutaryl-CoA from (R)-mevalonate: step 1/1.</text>
</comment>
<comment type="catalytic activity">
    <reaction evidence="3">
        <text>(R)-mevalonate + 2 NAD(+) + CoA = (3S)-3-hydroxy-3-methylglutaryl-CoA + 2 NADH + 2 H(+)</text>
        <dbReference type="Rhea" id="RHEA:14833"/>
        <dbReference type="ChEBI" id="CHEBI:15378"/>
        <dbReference type="ChEBI" id="CHEBI:36464"/>
        <dbReference type="ChEBI" id="CHEBI:43074"/>
        <dbReference type="ChEBI" id="CHEBI:57287"/>
        <dbReference type="ChEBI" id="CHEBI:57540"/>
        <dbReference type="ChEBI" id="CHEBI:57945"/>
        <dbReference type="EC" id="1.1.1.88"/>
    </reaction>
</comment>
<keyword evidence="5" id="KW-1185">Reference proteome</keyword>
<comment type="caution">
    <text evidence="4">The sequence shown here is derived from an EMBL/GenBank/DDBJ whole genome shotgun (WGS) entry which is preliminary data.</text>
</comment>
<dbReference type="Proteomes" id="UP000295351">
    <property type="component" value="Unassembled WGS sequence"/>
</dbReference>
<reference evidence="4 5" key="1">
    <citation type="submission" date="2019-03" db="EMBL/GenBank/DDBJ databases">
        <title>Genomic Encyclopedia of Type Strains, Phase IV (KMG-IV): sequencing the most valuable type-strain genomes for metagenomic binning, comparative biology and taxonomic classification.</title>
        <authorList>
            <person name="Goeker M."/>
        </authorList>
    </citation>
    <scope>NUCLEOTIDE SEQUENCE [LARGE SCALE GENOMIC DNA]</scope>
    <source>
        <strain evidence="4 5">DSM 18401</strain>
    </source>
</reference>
<accession>A0A4V2RFZ7</accession>
<dbReference type="GO" id="GO:0140643">
    <property type="term" value="F:hydroxymethylglutaryl-CoA reductase (NADH) activity"/>
    <property type="evidence" value="ECO:0007669"/>
    <property type="project" value="UniProtKB-EC"/>
</dbReference>
<name>A0A4V2RFZ7_SHIGR</name>
<dbReference type="InterPro" id="IPR023076">
    <property type="entry name" value="HMG_CoA_Rdtase_CS"/>
</dbReference>
<dbReference type="RefSeq" id="WP_133036801.1">
    <property type="nucleotide sequence ID" value="NZ_BAABEI010000003.1"/>
</dbReference>
<evidence type="ECO:0000313" key="4">
    <source>
        <dbReference type="EMBL" id="TCN34520.1"/>
    </source>
</evidence>
<comment type="similarity">
    <text evidence="1 3">Belongs to the HMG-CoA reductase family.</text>
</comment>
<dbReference type="SUPFAM" id="SSF55035">
    <property type="entry name" value="NAD-binding domain of HMG-CoA reductase"/>
    <property type="match status" value="1"/>
</dbReference>
<dbReference type="InterPro" id="IPR009029">
    <property type="entry name" value="HMG_CoA_Rdtase_sub-bd_dom_sf"/>
</dbReference>
<dbReference type="PROSITE" id="PS00066">
    <property type="entry name" value="HMG_COA_REDUCTASE_1"/>
    <property type="match status" value="1"/>
</dbReference>
<gene>
    <name evidence="4" type="ORF">EV665_13411</name>
</gene>